<dbReference type="AlphaFoldDB" id="A0A2I2M7D4"/>
<evidence type="ECO:0000313" key="2">
    <source>
        <dbReference type="EMBL" id="SOU88458.1"/>
    </source>
</evidence>
<organism evidence="2 3">
    <name type="scientific">Tenacibaculum finnmarkense genomovar ulcerans</name>
    <dbReference type="NCBI Taxonomy" id="2781388"/>
    <lineage>
        <taxon>Bacteria</taxon>
        <taxon>Pseudomonadati</taxon>
        <taxon>Bacteroidota</taxon>
        <taxon>Flavobacteriia</taxon>
        <taxon>Flavobacteriales</taxon>
        <taxon>Flavobacteriaceae</taxon>
        <taxon>Tenacibaculum</taxon>
        <taxon>Tenacibaculum finnmarkense</taxon>
    </lineage>
</organism>
<gene>
    <name evidence="2" type="ORF">TNO010_200049</name>
</gene>
<accession>A0A2I2M7D4</accession>
<feature type="domain" description="Nucleotide modification associated" evidence="1">
    <location>
        <begin position="5"/>
        <end position="147"/>
    </location>
</feature>
<sequence>MGKLNHFIYAMQLTEKMTFEEYWMDSRFTFKKPILNGSLMQMHGDNFYHKNNDSDDWIQEKSAHSVVDKEKHKKRDISANTVLISSNFYYLGDSSILIPDEFRKLCKKKQGMKYKGLSEIGIQFMDWIQNQKKIKKGISGDPINWNQYKQMKLEF</sequence>
<dbReference type="Pfam" id="PF18753">
    <property type="entry name" value="Nmad2"/>
    <property type="match status" value="1"/>
</dbReference>
<dbReference type="InterPro" id="IPR041180">
    <property type="entry name" value="Nmad2"/>
</dbReference>
<dbReference type="EMBL" id="OENE01000013">
    <property type="protein sequence ID" value="SOU88458.1"/>
    <property type="molecule type" value="Genomic_DNA"/>
</dbReference>
<dbReference type="Proteomes" id="UP000490060">
    <property type="component" value="Unassembled WGS sequence"/>
</dbReference>
<name>A0A2I2M7D4_9FLAO</name>
<evidence type="ECO:0000313" key="3">
    <source>
        <dbReference type="Proteomes" id="UP000490060"/>
    </source>
</evidence>
<proteinExistence type="predicted"/>
<reference evidence="2 3" key="1">
    <citation type="submission" date="2017-11" db="EMBL/GenBank/DDBJ databases">
        <authorList>
            <person name="Duchaud E."/>
        </authorList>
    </citation>
    <scope>NUCLEOTIDE SEQUENCE [LARGE SCALE GENOMIC DNA]</scope>
    <source>
        <strain evidence="2 3">TNO010</strain>
    </source>
</reference>
<protein>
    <recommendedName>
        <fullName evidence="1">Nucleotide modification associated domain-containing protein</fullName>
    </recommendedName>
</protein>
<evidence type="ECO:0000259" key="1">
    <source>
        <dbReference type="Pfam" id="PF18753"/>
    </source>
</evidence>